<dbReference type="EMBL" id="LS974202">
    <property type="protein sequence ID" value="SSC13395.1"/>
    <property type="molecule type" value="Genomic_DNA"/>
</dbReference>
<dbReference type="InterPro" id="IPR051461">
    <property type="entry name" value="UPF0750_membrane"/>
</dbReference>
<keyword evidence="9" id="KW-1185">Reference proteome</keyword>
<evidence type="ECO:0000256" key="4">
    <source>
        <dbReference type="ARBA" id="ARBA00022989"/>
    </source>
</evidence>
<dbReference type="Gene3D" id="3.30.70.120">
    <property type="match status" value="1"/>
</dbReference>
<evidence type="ECO:0000256" key="3">
    <source>
        <dbReference type="ARBA" id="ARBA00022692"/>
    </source>
</evidence>
<keyword evidence="3 6" id="KW-0812">Transmembrane</keyword>
<feature type="transmembrane region" description="Helical" evidence="6">
    <location>
        <begin position="167"/>
        <end position="187"/>
    </location>
</feature>
<keyword evidence="4 6" id="KW-1133">Transmembrane helix</keyword>
<evidence type="ECO:0000313" key="8">
    <source>
        <dbReference type="EMBL" id="SSC13395.1"/>
    </source>
</evidence>
<dbReference type="InterPro" id="IPR003740">
    <property type="entry name" value="YitT"/>
</dbReference>
<dbReference type="PANTHER" id="PTHR33545">
    <property type="entry name" value="UPF0750 MEMBRANE PROTEIN YITT-RELATED"/>
    <property type="match status" value="1"/>
</dbReference>
<feature type="domain" description="DUF2179" evidence="7">
    <location>
        <begin position="226"/>
        <end position="280"/>
    </location>
</feature>
<feature type="transmembrane region" description="Helical" evidence="6">
    <location>
        <begin position="63"/>
        <end position="92"/>
    </location>
</feature>
<feature type="transmembrane region" description="Helical" evidence="6">
    <location>
        <begin position="142"/>
        <end position="161"/>
    </location>
</feature>
<dbReference type="Proteomes" id="UP000250796">
    <property type="component" value="Chromosome MESINF"/>
</dbReference>
<evidence type="ECO:0000256" key="2">
    <source>
        <dbReference type="ARBA" id="ARBA00022475"/>
    </source>
</evidence>
<organism evidence="8 9">
    <name type="scientific">Mesotoga infera</name>
    <dbReference type="NCBI Taxonomy" id="1236046"/>
    <lineage>
        <taxon>Bacteria</taxon>
        <taxon>Thermotogati</taxon>
        <taxon>Thermotogota</taxon>
        <taxon>Thermotogae</taxon>
        <taxon>Kosmotogales</taxon>
        <taxon>Kosmotogaceae</taxon>
        <taxon>Mesotoga</taxon>
    </lineage>
</organism>
<dbReference type="Pfam" id="PF10035">
    <property type="entry name" value="DUF2179"/>
    <property type="match status" value="1"/>
</dbReference>
<dbReference type="CDD" id="cd16380">
    <property type="entry name" value="YitT_C"/>
    <property type="match status" value="1"/>
</dbReference>
<dbReference type="AlphaFoldDB" id="A0A7Z7LGE3"/>
<sequence>MKALRKVFLDYSLITIGSILTSVAIVSFMIPNNIIAGGVSGLAIILYRVFGFWVGAQMLVYNIFLFSMAFVILGIGFGIKSIYSAILMSLTVDILQKLHFPYLDAASTQDGYLLAAIYGGVVAGVGMGLVLWRGASTGGTDIVAMILAKYFSFSTGSGLFISDSLITIFAIVVFGPIAAMYGIITIFTTGKTIDAIIEGIGNTRTAFVVSVHSTEIKDRIIKEMERGTTMIKATGGFTGEERPVLMVSLRRREIGQLRQIVKAIDKKAFVILVNNSEVFGEGFKNIN</sequence>
<evidence type="ECO:0000256" key="5">
    <source>
        <dbReference type="ARBA" id="ARBA00023136"/>
    </source>
</evidence>
<dbReference type="GO" id="GO:0005886">
    <property type="term" value="C:plasma membrane"/>
    <property type="evidence" value="ECO:0007669"/>
    <property type="project" value="UniProtKB-SubCell"/>
</dbReference>
<dbReference type="InterPro" id="IPR015867">
    <property type="entry name" value="N-reg_PII/ATP_PRibTrfase_C"/>
</dbReference>
<name>A0A7Z7LGE3_9BACT</name>
<feature type="transmembrane region" description="Helical" evidence="6">
    <location>
        <begin position="7"/>
        <end position="28"/>
    </location>
</feature>
<gene>
    <name evidence="8" type="ORF">MESINF_1955</name>
</gene>
<dbReference type="InterPro" id="IPR019264">
    <property type="entry name" value="DUF2179"/>
</dbReference>
<dbReference type="RefSeq" id="WP_169699547.1">
    <property type="nucleotide sequence ID" value="NZ_LS974202.1"/>
</dbReference>
<dbReference type="KEGG" id="minf:MESINF_1955"/>
<proteinExistence type="predicted"/>
<keyword evidence="5 6" id="KW-0472">Membrane</keyword>
<evidence type="ECO:0000259" key="7">
    <source>
        <dbReference type="Pfam" id="PF10035"/>
    </source>
</evidence>
<feature type="transmembrane region" description="Helical" evidence="6">
    <location>
        <begin position="112"/>
        <end position="130"/>
    </location>
</feature>
<dbReference type="Pfam" id="PF02588">
    <property type="entry name" value="YitT_membrane"/>
    <property type="match status" value="1"/>
</dbReference>
<dbReference type="PANTHER" id="PTHR33545:SF5">
    <property type="entry name" value="UPF0750 MEMBRANE PROTEIN YITT"/>
    <property type="match status" value="1"/>
</dbReference>
<evidence type="ECO:0000313" key="9">
    <source>
        <dbReference type="Proteomes" id="UP000250796"/>
    </source>
</evidence>
<comment type="subcellular location">
    <subcellularLocation>
        <location evidence="1">Cell membrane</location>
        <topology evidence="1">Multi-pass membrane protein</topology>
    </subcellularLocation>
</comment>
<reference evidence="8 9" key="1">
    <citation type="submission" date="2017-01" db="EMBL/GenBank/DDBJ databases">
        <authorList>
            <person name="Erauso G."/>
        </authorList>
    </citation>
    <scope>NUCLEOTIDE SEQUENCE [LARGE SCALE GENOMIC DNA]</scope>
    <source>
        <strain evidence="8">MESINF1</strain>
    </source>
</reference>
<dbReference type="PIRSF" id="PIRSF006483">
    <property type="entry name" value="Membrane_protein_YitT"/>
    <property type="match status" value="1"/>
</dbReference>
<evidence type="ECO:0000256" key="6">
    <source>
        <dbReference type="SAM" id="Phobius"/>
    </source>
</evidence>
<protein>
    <recommendedName>
        <fullName evidence="7">DUF2179 domain-containing protein</fullName>
    </recommendedName>
</protein>
<feature type="transmembrane region" description="Helical" evidence="6">
    <location>
        <begin position="34"/>
        <end position="56"/>
    </location>
</feature>
<keyword evidence="2" id="KW-1003">Cell membrane</keyword>
<evidence type="ECO:0000256" key="1">
    <source>
        <dbReference type="ARBA" id="ARBA00004651"/>
    </source>
</evidence>
<accession>A0A7Z7LGE3</accession>